<accession>A0A6A5YMN8</accession>
<dbReference type="AlphaFoldDB" id="A0A6A5YMN8"/>
<keyword evidence="3" id="KW-1185">Reference proteome</keyword>
<feature type="region of interest" description="Disordered" evidence="1">
    <location>
        <begin position="168"/>
        <end position="244"/>
    </location>
</feature>
<proteinExistence type="predicted"/>
<feature type="compositionally biased region" description="Basic and acidic residues" evidence="1">
    <location>
        <begin position="186"/>
        <end position="198"/>
    </location>
</feature>
<dbReference type="OrthoDB" id="10652831at2759"/>
<feature type="compositionally biased region" description="Polar residues" evidence="1">
    <location>
        <begin position="806"/>
        <end position="822"/>
    </location>
</feature>
<feature type="compositionally biased region" description="Polar residues" evidence="1">
    <location>
        <begin position="114"/>
        <end position="123"/>
    </location>
</feature>
<name>A0A6A5YMN8_9PLEO</name>
<evidence type="ECO:0000313" key="2">
    <source>
        <dbReference type="EMBL" id="KAF2108559.1"/>
    </source>
</evidence>
<dbReference type="Proteomes" id="UP000799770">
    <property type="component" value="Unassembled WGS sequence"/>
</dbReference>
<evidence type="ECO:0000256" key="1">
    <source>
        <dbReference type="SAM" id="MobiDB-lite"/>
    </source>
</evidence>
<reference evidence="2" key="1">
    <citation type="journal article" date="2020" name="Stud. Mycol.">
        <title>101 Dothideomycetes genomes: a test case for predicting lifestyles and emergence of pathogens.</title>
        <authorList>
            <person name="Haridas S."/>
            <person name="Albert R."/>
            <person name="Binder M."/>
            <person name="Bloem J."/>
            <person name="Labutti K."/>
            <person name="Salamov A."/>
            <person name="Andreopoulos B."/>
            <person name="Baker S."/>
            <person name="Barry K."/>
            <person name="Bills G."/>
            <person name="Bluhm B."/>
            <person name="Cannon C."/>
            <person name="Castanera R."/>
            <person name="Culley D."/>
            <person name="Daum C."/>
            <person name="Ezra D."/>
            <person name="Gonzalez J."/>
            <person name="Henrissat B."/>
            <person name="Kuo A."/>
            <person name="Liang C."/>
            <person name="Lipzen A."/>
            <person name="Lutzoni F."/>
            <person name="Magnuson J."/>
            <person name="Mondo S."/>
            <person name="Nolan M."/>
            <person name="Ohm R."/>
            <person name="Pangilinan J."/>
            <person name="Park H.-J."/>
            <person name="Ramirez L."/>
            <person name="Alfaro M."/>
            <person name="Sun H."/>
            <person name="Tritt A."/>
            <person name="Yoshinaga Y."/>
            <person name="Zwiers L.-H."/>
            <person name="Turgeon B."/>
            <person name="Goodwin S."/>
            <person name="Spatafora J."/>
            <person name="Crous P."/>
            <person name="Grigoriev I."/>
        </authorList>
    </citation>
    <scope>NUCLEOTIDE SEQUENCE</scope>
    <source>
        <strain evidence="2">CBS 627.86</strain>
    </source>
</reference>
<feature type="compositionally biased region" description="Basic and acidic residues" evidence="1">
    <location>
        <begin position="96"/>
        <end position="110"/>
    </location>
</feature>
<feature type="region of interest" description="Disordered" evidence="1">
    <location>
        <begin position="94"/>
        <end position="129"/>
    </location>
</feature>
<evidence type="ECO:0000313" key="3">
    <source>
        <dbReference type="Proteomes" id="UP000799770"/>
    </source>
</evidence>
<dbReference type="EMBL" id="ML977347">
    <property type="protein sequence ID" value="KAF2108559.1"/>
    <property type="molecule type" value="Genomic_DNA"/>
</dbReference>
<gene>
    <name evidence="2" type="ORF">BDV96DRAFT_262036</name>
</gene>
<protein>
    <submittedName>
        <fullName evidence="2">Uncharacterized protein</fullName>
    </submittedName>
</protein>
<feature type="region of interest" description="Disordered" evidence="1">
    <location>
        <begin position="806"/>
        <end position="828"/>
    </location>
</feature>
<organism evidence="2 3">
    <name type="scientific">Lophiotrema nucula</name>
    <dbReference type="NCBI Taxonomy" id="690887"/>
    <lineage>
        <taxon>Eukaryota</taxon>
        <taxon>Fungi</taxon>
        <taxon>Dikarya</taxon>
        <taxon>Ascomycota</taxon>
        <taxon>Pezizomycotina</taxon>
        <taxon>Dothideomycetes</taxon>
        <taxon>Pleosporomycetidae</taxon>
        <taxon>Pleosporales</taxon>
        <taxon>Lophiotremataceae</taxon>
        <taxon>Lophiotrema</taxon>
    </lineage>
</organism>
<sequence>MPNISFLDPNTAALPRSQHIPEHVWEEHKTDIIRAFLTGGTQGNAHALRFIKNRKIPGFNPTAKQLRHRILVHWKADISWSQLNSVAKITSNVNECRPEAPSRPSEKPTFERLSVSQQSASTDQLDRSQRFADVPSTIVAASDQPELLQTSVYEPQSPRSRNVLLSATVEDVTSPGPAHGSTFGTGEKKRERSLDKNTKRVLKRHRQKSDPEDLVRHTPLSDVGGGEAYHSHPRGPPMQQPLPKILLDSNVSSPDSAFTHLLEDISFSPVWSSDGSSTTRRSSMTAGFGKDYDIPSSSEPVIDPKRLQKILVGIGITWDLDIVSQCLRRDIIFRTSIPPSHNLPDMACSKKHFKKIQACAEFFFHSSILDHAFPLLLQVWVRRRGEIGYNGLKTLLQCAESAVRSDDRDLIMSILARELALMDKNFFLESNLIGCLMGLELSHAQYYAGKEIGDESPHQSPLFQMFQLDRARRRLHGPDCVRCHTVSEIFKLAALSNDFTCLTDCNEWVRNERSTSSVLLAIVCLTQHQGSFDVESSIRRLRNCLQHAISIFEKPMLSNTIFWHEQIHRNWPTCSRDRKVELSVFFFLWTNWPTQLYPSSNLALDEEDIFLGVSTLQIISVISSLALKGNDIPGVIDLRQLQGITLKARALVDLPDVPLLFGFLSSSLQLNRERCNETPDPKFLSLFEEVAMDVFQGTYERADNATRPQRHDHKIRSSALTDISANPTITSSLSTSSTLSSMRRYSRMFRFSSLTRRSNETVTMDDLSDRASFLTISDIQHSSMSVAQDNERSSIQSLIYGRISSHLGQSNGSTEQVGSSESIPILPD</sequence>